<dbReference type="EMBL" id="GGEC01084172">
    <property type="protein sequence ID" value="MBX64656.1"/>
    <property type="molecule type" value="Transcribed_RNA"/>
</dbReference>
<name>A0A2P2QCD5_RHIMU</name>
<protein>
    <submittedName>
        <fullName evidence="1">Uncharacterized protein</fullName>
    </submittedName>
</protein>
<evidence type="ECO:0000313" key="1">
    <source>
        <dbReference type="EMBL" id="MBX64656.1"/>
    </source>
</evidence>
<proteinExistence type="predicted"/>
<sequence>MREQKVIKHYQKLDEKVIDRHVGFFHIRSWFVLSN</sequence>
<dbReference type="AlphaFoldDB" id="A0A2P2QCD5"/>
<reference evidence="1" key="1">
    <citation type="submission" date="2018-02" db="EMBL/GenBank/DDBJ databases">
        <title>Rhizophora mucronata_Transcriptome.</title>
        <authorList>
            <person name="Meera S.P."/>
            <person name="Sreeshan A."/>
            <person name="Augustine A."/>
        </authorList>
    </citation>
    <scope>NUCLEOTIDE SEQUENCE</scope>
    <source>
        <tissue evidence="1">Leaf</tissue>
    </source>
</reference>
<accession>A0A2P2QCD5</accession>
<organism evidence="1">
    <name type="scientific">Rhizophora mucronata</name>
    <name type="common">Asiatic mangrove</name>
    <dbReference type="NCBI Taxonomy" id="61149"/>
    <lineage>
        <taxon>Eukaryota</taxon>
        <taxon>Viridiplantae</taxon>
        <taxon>Streptophyta</taxon>
        <taxon>Embryophyta</taxon>
        <taxon>Tracheophyta</taxon>
        <taxon>Spermatophyta</taxon>
        <taxon>Magnoliopsida</taxon>
        <taxon>eudicotyledons</taxon>
        <taxon>Gunneridae</taxon>
        <taxon>Pentapetalae</taxon>
        <taxon>rosids</taxon>
        <taxon>fabids</taxon>
        <taxon>Malpighiales</taxon>
        <taxon>Rhizophoraceae</taxon>
        <taxon>Rhizophora</taxon>
    </lineage>
</organism>